<keyword evidence="6" id="KW-0732">Signal</keyword>
<dbReference type="GO" id="GO:0016209">
    <property type="term" value="F:antioxidant activity"/>
    <property type="evidence" value="ECO:0007669"/>
    <property type="project" value="InterPro"/>
</dbReference>
<comment type="caution">
    <text evidence="8">The sequence shown here is derived from an EMBL/GenBank/DDBJ whole genome shotgun (WGS) entry which is preliminary data.</text>
</comment>
<evidence type="ECO:0000256" key="1">
    <source>
        <dbReference type="ARBA" id="ARBA00004196"/>
    </source>
</evidence>
<evidence type="ECO:0000313" key="8">
    <source>
        <dbReference type="EMBL" id="OXY99142.1"/>
    </source>
</evidence>
<evidence type="ECO:0000259" key="7">
    <source>
        <dbReference type="PROSITE" id="PS51352"/>
    </source>
</evidence>
<dbReference type="CDD" id="cd02966">
    <property type="entry name" value="TlpA_like_family"/>
    <property type="match status" value="1"/>
</dbReference>
<feature type="signal peptide" evidence="6">
    <location>
        <begin position="1"/>
        <end position="31"/>
    </location>
</feature>
<dbReference type="PANTHER" id="PTHR42852:SF6">
    <property type="entry name" value="THIOL:DISULFIDE INTERCHANGE PROTEIN DSBE"/>
    <property type="match status" value="1"/>
</dbReference>
<dbReference type="EMBL" id="MCGQ01000006">
    <property type="protein sequence ID" value="OXY99142.1"/>
    <property type="molecule type" value="Genomic_DNA"/>
</dbReference>
<dbReference type="GO" id="GO:0016491">
    <property type="term" value="F:oxidoreductase activity"/>
    <property type="evidence" value="ECO:0007669"/>
    <property type="project" value="InterPro"/>
</dbReference>
<sequence length="189" mass="20108">MGRLRYSFLVKTRPLLWTAACLLLASCHAGMATSGPAEEKSGPIPAARRAAAPDLAGDSLDGKPLRLSAYRGKVVVLNAWASWCGPCRAEAPELNAAQKHLAAQGVQVLGLNTDNDAGSGRSFQQDHHLSYPSFSDPSGRKVLTFPKGSVPQGVPFTVVIDTRGRMAGVHSGPVTEEQLRDLVRPLVRS</sequence>
<protein>
    <recommendedName>
        <fullName evidence="7">Thioredoxin domain-containing protein</fullName>
    </recommendedName>
</protein>
<comment type="subcellular location">
    <subcellularLocation>
        <location evidence="1">Cell envelope</location>
    </subcellularLocation>
</comment>
<dbReference type="PROSITE" id="PS51257">
    <property type="entry name" value="PROKAR_LIPOPROTEIN"/>
    <property type="match status" value="1"/>
</dbReference>
<evidence type="ECO:0000256" key="4">
    <source>
        <dbReference type="ARBA" id="ARBA00023157"/>
    </source>
</evidence>
<keyword evidence="3" id="KW-0812">Transmembrane</keyword>
<keyword evidence="9" id="KW-1185">Reference proteome</keyword>
<evidence type="ECO:0000256" key="6">
    <source>
        <dbReference type="SAM" id="SignalP"/>
    </source>
</evidence>
<dbReference type="SUPFAM" id="SSF52833">
    <property type="entry name" value="Thioredoxin-like"/>
    <property type="match status" value="1"/>
</dbReference>
<keyword evidence="3" id="KW-0735">Signal-anchor</keyword>
<dbReference type="InterPro" id="IPR036249">
    <property type="entry name" value="Thioredoxin-like_sf"/>
</dbReference>
<keyword evidence="5" id="KW-0676">Redox-active center</keyword>
<dbReference type="AlphaFoldDB" id="A0A233SU46"/>
<evidence type="ECO:0000256" key="3">
    <source>
        <dbReference type="ARBA" id="ARBA00022968"/>
    </source>
</evidence>
<proteinExistence type="predicted"/>
<name>A0A233SU46_STRDA</name>
<dbReference type="OrthoDB" id="9796554at2"/>
<dbReference type="InterPro" id="IPR000866">
    <property type="entry name" value="AhpC/TSA"/>
</dbReference>
<evidence type="ECO:0000256" key="5">
    <source>
        <dbReference type="ARBA" id="ARBA00023284"/>
    </source>
</evidence>
<dbReference type="PROSITE" id="PS51352">
    <property type="entry name" value="THIOREDOXIN_2"/>
    <property type="match status" value="1"/>
</dbReference>
<keyword evidence="4" id="KW-1015">Disulfide bond</keyword>
<feature type="domain" description="Thioredoxin" evidence="7">
    <location>
        <begin position="46"/>
        <end position="188"/>
    </location>
</feature>
<accession>A0A233SU46</accession>
<dbReference type="GO" id="GO:0030313">
    <property type="term" value="C:cell envelope"/>
    <property type="evidence" value="ECO:0007669"/>
    <property type="project" value="UniProtKB-SubCell"/>
</dbReference>
<dbReference type="Pfam" id="PF00578">
    <property type="entry name" value="AhpC-TSA"/>
    <property type="match status" value="1"/>
</dbReference>
<reference evidence="8 9" key="1">
    <citation type="submission" date="2016-07" db="EMBL/GenBank/DDBJ databases">
        <title>Draft genome of Streptomyces diastatochromogenes.</title>
        <authorList>
            <person name="Podduturi R."/>
            <person name="Lukassen M.B."/>
            <person name="Clausen N."/>
            <person name="Nielsen J.L."/>
            <person name="Jorgensen N.O."/>
        </authorList>
    </citation>
    <scope>NUCLEOTIDE SEQUENCE [LARGE SCALE GENOMIC DNA]</scope>
    <source>
        <strain evidence="8 9">DSM 40608</strain>
    </source>
</reference>
<feature type="chain" id="PRO_5012195570" description="Thioredoxin domain-containing protein" evidence="6">
    <location>
        <begin position="32"/>
        <end position="189"/>
    </location>
</feature>
<gene>
    <name evidence="8" type="ORF">BEK98_03995</name>
</gene>
<dbReference type="PANTHER" id="PTHR42852">
    <property type="entry name" value="THIOL:DISULFIDE INTERCHANGE PROTEIN DSBE"/>
    <property type="match status" value="1"/>
</dbReference>
<dbReference type="GO" id="GO:0017004">
    <property type="term" value="P:cytochrome complex assembly"/>
    <property type="evidence" value="ECO:0007669"/>
    <property type="project" value="UniProtKB-KW"/>
</dbReference>
<dbReference type="InterPro" id="IPR013766">
    <property type="entry name" value="Thioredoxin_domain"/>
</dbReference>
<organism evidence="8 9">
    <name type="scientific">Streptomyces diastatochromogenes</name>
    <dbReference type="NCBI Taxonomy" id="42236"/>
    <lineage>
        <taxon>Bacteria</taxon>
        <taxon>Bacillati</taxon>
        <taxon>Actinomycetota</taxon>
        <taxon>Actinomycetes</taxon>
        <taxon>Kitasatosporales</taxon>
        <taxon>Streptomycetaceae</taxon>
        <taxon>Streptomyces</taxon>
    </lineage>
</organism>
<keyword evidence="2" id="KW-0201">Cytochrome c-type biogenesis</keyword>
<evidence type="ECO:0000313" key="9">
    <source>
        <dbReference type="Proteomes" id="UP000215483"/>
    </source>
</evidence>
<evidence type="ECO:0000256" key="2">
    <source>
        <dbReference type="ARBA" id="ARBA00022748"/>
    </source>
</evidence>
<dbReference type="Proteomes" id="UP000215483">
    <property type="component" value="Unassembled WGS sequence"/>
</dbReference>
<dbReference type="Gene3D" id="3.40.30.10">
    <property type="entry name" value="Glutaredoxin"/>
    <property type="match status" value="1"/>
</dbReference>
<dbReference type="InterPro" id="IPR050553">
    <property type="entry name" value="Thioredoxin_ResA/DsbE_sf"/>
</dbReference>